<dbReference type="RefSeq" id="WP_227966676.1">
    <property type="nucleotide sequence ID" value="NZ_CP085954.1"/>
</dbReference>
<organism evidence="1 2">
    <name type="scientific">Tsukamurella paurometabola</name>
    <name type="common">Corynebacterium paurometabolum</name>
    <dbReference type="NCBI Taxonomy" id="2061"/>
    <lineage>
        <taxon>Bacteria</taxon>
        <taxon>Bacillati</taxon>
        <taxon>Actinomycetota</taxon>
        <taxon>Actinomycetes</taxon>
        <taxon>Mycobacteriales</taxon>
        <taxon>Tsukamurellaceae</taxon>
        <taxon>Tsukamurella</taxon>
    </lineage>
</organism>
<dbReference type="Pfam" id="PF16277">
    <property type="entry name" value="DUF4926"/>
    <property type="match status" value="1"/>
</dbReference>
<dbReference type="EMBL" id="LR131273">
    <property type="protein sequence ID" value="VDR38629.1"/>
    <property type="molecule type" value="Genomic_DNA"/>
</dbReference>
<accession>A0A3P8JZC9</accession>
<protein>
    <recommendedName>
        <fullName evidence="3">DUF4926 domain-containing protein</fullName>
    </recommendedName>
</protein>
<sequence length="159" mass="17343">MFDELEVVELTREVGGIAAGTLGAIVHVYPEGGVFEVEFMEGEATLAVLTVEAKDLRRRPPRTAAELIRALQELDPQTLVLVQGYEGGPSPIASISDAFPVQELAGRPYYYGRFEHPDEAARLAAEDPRGWISMEGGPPTLVGEPVQAVLLAREERRDD</sequence>
<name>A0A3P8JZC9_TSUPA</name>
<dbReference type="Proteomes" id="UP000271626">
    <property type="component" value="Chromosome"/>
</dbReference>
<evidence type="ECO:0000313" key="1">
    <source>
        <dbReference type="EMBL" id="VDR38629.1"/>
    </source>
</evidence>
<reference evidence="1 2" key="1">
    <citation type="submission" date="2018-12" db="EMBL/GenBank/DDBJ databases">
        <authorList>
            <consortium name="Pathogen Informatics"/>
        </authorList>
    </citation>
    <scope>NUCLEOTIDE SEQUENCE [LARGE SCALE GENOMIC DNA]</scope>
    <source>
        <strain evidence="1 2">NCTC10741</strain>
    </source>
</reference>
<dbReference type="AlphaFoldDB" id="A0A3P8JZC9"/>
<evidence type="ECO:0008006" key="3">
    <source>
        <dbReference type="Google" id="ProtNLM"/>
    </source>
</evidence>
<gene>
    <name evidence="1" type="ORF">NCTC10741_01752</name>
</gene>
<proteinExistence type="predicted"/>
<evidence type="ECO:0000313" key="2">
    <source>
        <dbReference type="Proteomes" id="UP000271626"/>
    </source>
</evidence>
<dbReference type="InterPro" id="IPR032568">
    <property type="entry name" value="DUF4926"/>
</dbReference>